<dbReference type="EMBL" id="MF139773">
    <property type="protein sequence ID" value="AWC08640.1"/>
    <property type="molecule type" value="Genomic_DNA"/>
</dbReference>
<dbReference type="InterPro" id="IPR003594">
    <property type="entry name" value="HATPase_dom"/>
</dbReference>
<keyword evidence="1" id="KW-0418">Kinase</keyword>
<evidence type="ECO:0000259" key="2">
    <source>
        <dbReference type="Pfam" id="PF13581"/>
    </source>
</evidence>
<dbReference type="SUPFAM" id="SSF55874">
    <property type="entry name" value="ATPase domain of HSP90 chaperone/DNA topoisomerase II/histidine kinase"/>
    <property type="match status" value="1"/>
</dbReference>
<dbReference type="Gene3D" id="3.30.565.10">
    <property type="entry name" value="Histidine kinase-like ATPase, C-terminal domain"/>
    <property type="match status" value="1"/>
</dbReference>
<dbReference type="GO" id="GO:0004674">
    <property type="term" value="F:protein serine/threonine kinase activity"/>
    <property type="evidence" value="ECO:0007669"/>
    <property type="project" value="UniProtKB-KW"/>
</dbReference>
<accession>A0A2S0X9Z1</accession>
<dbReference type="PANTHER" id="PTHR35526:SF3">
    <property type="entry name" value="ANTI-SIGMA-F FACTOR RSBW"/>
    <property type="match status" value="1"/>
</dbReference>
<evidence type="ECO:0000256" key="1">
    <source>
        <dbReference type="ARBA" id="ARBA00022527"/>
    </source>
</evidence>
<sequence length="307" mass="33867">MAIHTQHSDRQLRMSLVLRPSELAIVRRIVLTQLHAWGLESEADDVLTVVNELLSNVVSHVPGAQCNLTLERKAYLLHVRVSDASRAMPTRQQPGADRTTGRGLALVDALTHGYWKVMPPPLGGKGKEIHCLFDISRATPPVETAKGADVVREIFRYGLAHPNRLPDIIRYTCAACDHLATGEPCTQRCLSVTVGSVARSGDLVRLLNGALTRQDSSPTAAARRITAKGTGLRLEPGPTAAPLWIEQRRPDLQDQQRQRERLHFWYLFEIPPGFPDPQRDGSSWTPVADLSPAPLRDLIPTAALGRH</sequence>
<dbReference type="PANTHER" id="PTHR35526">
    <property type="entry name" value="ANTI-SIGMA-F FACTOR RSBW-RELATED"/>
    <property type="match status" value="1"/>
</dbReference>
<organism evidence="3">
    <name type="scientific">Kitasatospora mediocidica</name>
    <dbReference type="NCBI Taxonomy" id="58352"/>
    <lineage>
        <taxon>Bacteria</taxon>
        <taxon>Bacillati</taxon>
        <taxon>Actinomycetota</taxon>
        <taxon>Actinomycetes</taxon>
        <taxon>Kitasatosporales</taxon>
        <taxon>Streptomycetaceae</taxon>
        <taxon>Kitasatospora</taxon>
    </lineage>
</organism>
<protein>
    <recommendedName>
        <fullName evidence="2">Histidine kinase/HSP90-like ATPase domain-containing protein</fullName>
    </recommendedName>
</protein>
<reference evidence="3" key="1">
    <citation type="journal article" date="2018" name="Appl. Microbiol. Biotechnol.">
        <title>Genomic-driven discovery of an amidinohydrolase involved in the biosynthesis of mediomycin A.</title>
        <authorList>
            <person name="Sun F."/>
            <person name="Xu S."/>
            <person name="Jiang F."/>
            <person name="Liu W."/>
        </authorList>
    </citation>
    <scope>NUCLEOTIDE SEQUENCE</scope>
    <source>
        <strain evidence="3">ATCC 23936</strain>
    </source>
</reference>
<evidence type="ECO:0000313" key="3">
    <source>
        <dbReference type="EMBL" id="AWC08640.1"/>
    </source>
</evidence>
<dbReference type="InterPro" id="IPR050267">
    <property type="entry name" value="Anti-sigma-factor_SerPK"/>
</dbReference>
<keyword evidence="1" id="KW-0723">Serine/threonine-protein kinase</keyword>
<dbReference type="AlphaFoldDB" id="A0A2S0X9Z1"/>
<name>A0A2S0X9Z1_9ACTN</name>
<dbReference type="InterPro" id="IPR036890">
    <property type="entry name" value="HATPase_C_sf"/>
</dbReference>
<dbReference type="Pfam" id="PF13581">
    <property type="entry name" value="HATPase_c_2"/>
    <property type="match status" value="1"/>
</dbReference>
<dbReference type="CDD" id="cd16936">
    <property type="entry name" value="HATPase_RsbW-like"/>
    <property type="match status" value="1"/>
</dbReference>
<proteinExistence type="predicted"/>
<feature type="domain" description="Histidine kinase/HSP90-like ATPase" evidence="2">
    <location>
        <begin position="19"/>
        <end position="112"/>
    </location>
</feature>
<keyword evidence="1" id="KW-0808">Transferase</keyword>